<dbReference type="InterPro" id="IPR025222">
    <property type="entry name" value="DUF3945"/>
</dbReference>
<protein>
    <recommendedName>
        <fullName evidence="1">DUF3945 domain-containing protein</fullName>
    </recommendedName>
</protein>
<organism evidence="2">
    <name type="scientific">bioreactor metagenome</name>
    <dbReference type="NCBI Taxonomy" id="1076179"/>
    <lineage>
        <taxon>unclassified sequences</taxon>
        <taxon>metagenomes</taxon>
        <taxon>ecological metagenomes</taxon>
    </lineage>
</organism>
<accession>A0A645CXW9</accession>
<gene>
    <name evidence="2" type="ORF">SDC9_128851</name>
</gene>
<reference evidence="2" key="1">
    <citation type="submission" date="2019-08" db="EMBL/GenBank/DDBJ databases">
        <authorList>
            <person name="Kucharzyk K."/>
            <person name="Murdoch R.W."/>
            <person name="Higgins S."/>
            <person name="Loffler F."/>
        </authorList>
    </citation>
    <scope>NUCLEOTIDE SEQUENCE</scope>
</reference>
<comment type="caution">
    <text evidence="2">The sequence shown here is derived from an EMBL/GenBank/DDBJ whole genome shotgun (WGS) entry which is preliminary data.</text>
</comment>
<dbReference type="AlphaFoldDB" id="A0A645CXW9"/>
<dbReference type="EMBL" id="VSSQ01031043">
    <property type="protein sequence ID" value="MPM81794.1"/>
    <property type="molecule type" value="Genomic_DNA"/>
</dbReference>
<sequence length="253" mass="28781">MLMTGKSPNLYPVTIQKHNGNYNIAYLRLEFFRNNDGKIGLNLYYPIDISETFEKPFYGYTFSKSEQSILLKTGNLGKVINLIHPYNGSEHPCFVSLDPVTNYLAAMESKHLQIPEMIYGVNIEDKHKAALKEGKMIRLEGMRDDKGNTFSGFVQVNANVLSLEVMSDYDIRIGNLNVDKLAVPTHYRDQVIPPISQKELCEGRTIRMSGENGSNPIYIRMNFSTGQPEYSKVLTEEISKKPLSQKRVSNFKI</sequence>
<name>A0A645CXW9_9ZZZZ</name>
<dbReference type="Pfam" id="PF13101">
    <property type="entry name" value="DUF3945"/>
    <property type="match status" value="1"/>
</dbReference>
<evidence type="ECO:0000259" key="1">
    <source>
        <dbReference type="Pfam" id="PF13101"/>
    </source>
</evidence>
<feature type="domain" description="DUF3945" evidence="1">
    <location>
        <begin position="115"/>
        <end position="159"/>
    </location>
</feature>
<proteinExistence type="predicted"/>
<evidence type="ECO:0000313" key="2">
    <source>
        <dbReference type="EMBL" id="MPM81794.1"/>
    </source>
</evidence>